<feature type="transmembrane region" description="Helical" evidence="5">
    <location>
        <begin position="112"/>
        <end position="129"/>
    </location>
</feature>
<dbReference type="EMBL" id="VLYX01000019">
    <property type="protein sequence ID" value="MDR4327694.1"/>
    <property type="molecule type" value="Genomic_DNA"/>
</dbReference>
<dbReference type="Proteomes" id="UP000221918">
    <property type="component" value="Unassembled WGS sequence"/>
</dbReference>
<feature type="transmembrane region" description="Helical" evidence="5">
    <location>
        <begin position="446"/>
        <end position="465"/>
    </location>
</feature>
<protein>
    <submittedName>
        <fullName evidence="6 7">Flippase</fullName>
    </submittedName>
</protein>
<feature type="transmembrane region" description="Helical" evidence="5">
    <location>
        <begin position="355"/>
        <end position="377"/>
    </location>
</feature>
<feature type="transmembrane region" description="Helical" evidence="5">
    <location>
        <begin position="422"/>
        <end position="440"/>
    </location>
</feature>
<comment type="subcellular location">
    <subcellularLocation>
        <location evidence="1">Membrane</location>
        <topology evidence="1">Multi-pass membrane protein</topology>
    </subcellularLocation>
</comment>
<evidence type="ECO:0000313" key="9">
    <source>
        <dbReference type="Proteomes" id="UP001248134"/>
    </source>
</evidence>
<gene>
    <name evidence="7" type="ORF">COF81_02575</name>
    <name evidence="6" type="ORF">FOS08_17785</name>
</gene>
<evidence type="ECO:0000256" key="3">
    <source>
        <dbReference type="ARBA" id="ARBA00022989"/>
    </source>
</evidence>
<dbReference type="InterPro" id="IPR052556">
    <property type="entry name" value="PolySynth_Transporter"/>
</dbReference>
<dbReference type="InterPro" id="IPR002797">
    <property type="entry name" value="Polysacc_synth"/>
</dbReference>
<dbReference type="RefSeq" id="WP_003202503.1">
    <property type="nucleotide sequence ID" value="NZ_CM000743.1"/>
</dbReference>
<feature type="transmembrane region" description="Helical" evidence="5">
    <location>
        <begin position="326"/>
        <end position="343"/>
    </location>
</feature>
<dbReference type="Proteomes" id="UP001248134">
    <property type="component" value="Unassembled WGS sequence"/>
</dbReference>
<evidence type="ECO:0000256" key="5">
    <source>
        <dbReference type="SAM" id="Phobius"/>
    </source>
</evidence>
<dbReference type="AlphaFoldDB" id="A0AAJ3R881"/>
<proteinExistence type="predicted"/>
<feature type="transmembrane region" description="Helical" evidence="5">
    <location>
        <begin position="48"/>
        <end position="65"/>
    </location>
</feature>
<comment type="caution">
    <text evidence="6">The sequence shown here is derived from an EMBL/GenBank/DDBJ whole genome shotgun (WGS) entry which is preliminary data.</text>
</comment>
<feature type="transmembrane region" description="Helical" evidence="5">
    <location>
        <begin position="244"/>
        <end position="266"/>
    </location>
</feature>
<dbReference type="PANTHER" id="PTHR43424:SF1">
    <property type="entry name" value="LOCUS PUTATIVE PROTEIN 1-RELATED"/>
    <property type="match status" value="1"/>
</dbReference>
<reference evidence="7 8" key="1">
    <citation type="submission" date="2017-09" db="EMBL/GenBank/DDBJ databases">
        <title>Large-scale bioinformatics analysis of Bacillus genomes uncovers conserved roles of natural products in bacterial physiology.</title>
        <authorList>
            <consortium name="Agbiome Team Llc"/>
            <person name="Bleich R.M."/>
            <person name="Grubbs K.J."/>
            <person name="Santa Maria K.C."/>
            <person name="Allen S.E."/>
            <person name="Farag S."/>
            <person name="Shank E.A."/>
            <person name="Bowers A."/>
        </authorList>
    </citation>
    <scope>NUCLEOTIDE SEQUENCE [LARGE SCALE GENOMIC DNA]</scope>
    <source>
        <strain evidence="7 8">AFS037265</strain>
    </source>
</reference>
<dbReference type="Pfam" id="PF01943">
    <property type="entry name" value="Polysacc_synt"/>
    <property type="match status" value="1"/>
</dbReference>
<feature type="transmembrane region" description="Helical" evidence="5">
    <location>
        <begin position="86"/>
        <end position="106"/>
    </location>
</feature>
<organism evidence="6 9">
    <name type="scientific">Bacillus pseudomycoides</name>
    <dbReference type="NCBI Taxonomy" id="64104"/>
    <lineage>
        <taxon>Bacteria</taxon>
        <taxon>Bacillati</taxon>
        <taxon>Bacillota</taxon>
        <taxon>Bacilli</taxon>
        <taxon>Bacillales</taxon>
        <taxon>Bacillaceae</taxon>
        <taxon>Bacillus</taxon>
        <taxon>Bacillus cereus group</taxon>
    </lineage>
</organism>
<feature type="transmembrane region" description="Helical" evidence="5">
    <location>
        <begin position="291"/>
        <end position="314"/>
    </location>
</feature>
<feature type="transmembrane region" description="Helical" evidence="5">
    <location>
        <begin position="149"/>
        <end position="166"/>
    </location>
</feature>
<dbReference type="EMBL" id="NUTL01000012">
    <property type="protein sequence ID" value="PHF04157.1"/>
    <property type="molecule type" value="Genomic_DNA"/>
</dbReference>
<evidence type="ECO:0000313" key="8">
    <source>
        <dbReference type="Proteomes" id="UP000221918"/>
    </source>
</evidence>
<keyword evidence="2 5" id="KW-0812">Transmembrane</keyword>
<reference evidence="6" key="2">
    <citation type="submission" date="2019-07" db="EMBL/GenBank/DDBJ databases">
        <title>Phylogenomic Reclassification of ATCC Bacillus Strains and Various Taxa within the Genus Bacillus.</title>
        <authorList>
            <person name="Riojas M.A."/>
            <person name="Frank A.M."/>
            <person name="Fenn S.L."/>
            <person name="King S.P."/>
            <person name="Brower S.M."/>
            <person name="Hazbon M.H."/>
        </authorList>
    </citation>
    <scope>NUCLEOTIDE SEQUENCE</scope>
    <source>
        <strain evidence="6">NR-12239</strain>
    </source>
</reference>
<evidence type="ECO:0000256" key="2">
    <source>
        <dbReference type="ARBA" id="ARBA00022692"/>
    </source>
</evidence>
<name>A0AAJ3R881_9BACI</name>
<evidence type="ECO:0000313" key="6">
    <source>
        <dbReference type="EMBL" id="MDR4327694.1"/>
    </source>
</evidence>
<feature type="transmembrane region" description="Helical" evidence="5">
    <location>
        <begin position="383"/>
        <end position="402"/>
    </location>
</feature>
<feature type="transmembrane region" description="Helical" evidence="5">
    <location>
        <begin position="172"/>
        <end position="191"/>
    </location>
</feature>
<evidence type="ECO:0000256" key="4">
    <source>
        <dbReference type="ARBA" id="ARBA00023136"/>
    </source>
</evidence>
<dbReference type="GO" id="GO:0016020">
    <property type="term" value="C:membrane"/>
    <property type="evidence" value="ECO:0007669"/>
    <property type="project" value="UniProtKB-SubCell"/>
</dbReference>
<accession>A0AAJ3R881</accession>
<feature type="transmembrane region" description="Helical" evidence="5">
    <location>
        <begin position="9"/>
        <end position="28"/>
    </location>
</feature>
<sequence length="484" mass="55066">MQKSLVSNIFYKILLNTFNIILPILVGPYAYRTLGATSIGTVSSAETIFNYFFIFAVFGVYQYGLREISLVKNDKKKVSQLFTSLYVINFTTSILALVTFVLFSYLGYGDKNLFPVLLIFGFNFISNLFYVEWFNEAHENYDFITKKTVIVRLTYVVLLFALIHGVDDYKKFAGLLALSTFLNHIISFIYVKRQVKFDFSNLTIVPHLKPLVLVVIFSNANMLYTQLDRLFLLENKGEATVAFYVMPFQIMTIINTLMLSVVQVTIPRLSYLSGNSTEGEYESLLNKISKVYFITLFPAAIGLMLIAHGAVIIYGGKQYAGAGDTLMVFAFYMISVGIESILSNQIIYVKKKESILVRFLFICGFTNLVLNFALVFFHVLTPTTAIITTTIANCTLIVLEYIYIKKKLKVNYTLFDMQKLKYLFYSLTFLPIAFLVNTIISGQVLQVIVTMLACGLAYALILFIAKDEILFMLLDKIKARFKRA</sequence>
<keyword evidence="4 5" id="KW-0472">Membrane</keyword>
<evidence type="ECO:0000256" key="1">
    <source>
        <dbReference type="ARBA" id="ARBA00004141"/>
    </source>
</evidence>
<dbReference type="PANTHER" id="PTHR43424">
    <property type="entry name" value="LOCUS PUTATIVE PROTEIN 1-RELATED"/>
    <property type="match status" value="1"/>
</dbReference>
<keyword evidence="3 5" id="KW-1133">Transmembrane helix</keyword>
<evidence type="ECO:0000313" key="7">
    <source>
        <dbReference type="EMBL" id="PHF04157.1"/>
    </source>
</evidence>
<feature type="transmembrane region" description="Helical" evidence="5">
    <location>
        <begin position="203"/>
        <end position="224"/>
    </location>
</feature>